<dbReference type="AlphaFoldDB" id="A0A7X8SKB3"/>
<keyword evidence="4" id="KW-1185">Reference proteome</keyword>
<dbReference type="PANTHER" id="PTHR33606:SF3">
    <property type="entry name" value="PROTEIN YCII"/>
    <property type="match status" value="1"/>
</dbReference>
<feature type="domain" description="YCII-related" evidence="2">
    <location>
        <begin position="1"/>
        <end position="83"/>
    </location>
</feature>
<accession>A0A7X8SKB3</accession>
<evidence type="ECO:0000256" key="1">
    <source>
        <dbReference type="ARBA" id="ARBA00007689"/>
    </source>
</evidence>
<dbReference type="InterPro" id="IPR011008">
    <property type="entry name" value="Dimeric_a/b-barrel"/>
</dbReference>
<organism evidence="3 4">
    <name type="scientific">Flammeovirga agarivorans</name>
    <dbReference type="NCBI Taxonomy" id="2726742"/>
    <lineage>
        <taxon>Bacteria</taxon>
        <taxon>Pseudomonadati</taxon>
        <taxon>Bacteroidota</taxon>
        <taxon>Cytophagia</taxon>
        <taxon>Cytophagales</taxon>
        <taxon>Flammeovirgaceae</taxon>
        <taxon>Flammeovirga</taxon>
    </lineage>
</organism>
<protein>
    <recommendedName>
        <fullName evidence="2">YCII-related domain-containing protein</fullName>
    </recommendedName>
</protein>
<sequence>MKYVLFYETVDDFIKLRAPFREEHLYLVNKAHEDGELLIGGALCEPADTALLVFNEREQAEKFASIDPYVKEKLIKKWYVRPWVVMVGL</sequence>
<dbReference type="SUPFAM" id="SSF54909">
    <property type="entry name" value="Dimeric alpha+beta barrel"/>
    <property type="match status" value="1"/>
</dbReference>
<dbReference type="Pfam" id="PF03795">
    <property type="entry name" value="YCII"/>
    <property type="match status" value="1"/>
</dbReference>
<evidence type="ECO:0000313" key="4">
    <source>
        <dbReference type="Proteomes" id="UP000585050"/>
    </source>
</evidence>
<dbReference type="PANTHER" id="PTHR33606">
    <property type="entry name" value="PROTEIN YCII"/>
    <property type="match status" value="1"/>
</dbReference>
<dbReference type="EMBL" id="JABAIL010000003">
    <property type="protein sequence ID" value="NLR91791.1"/>
    <property type="molecule type" value="Genomic_DNA"/>
</dbReference>
<dbReference type="Gene3D" id="3.30.70.1060">
    <property type="entry name" value="Dimeric alpha+beta barrel"/>
    <property type="match status" value="1"/>
</dbReference>
<name>A0A7X8SKB3_9BACT</name>
<gene>
    <name evidence="3" type="ORF">HGP29_11265</name>
</gene>
<dbReference type="RefSeq" id="WP_168882505.1">
    <property type="nucleotide sequence ID" value="NZ_JABAIL010000003.1"/>
</dbReference>
<dbReference type="Proteomes" id="UP000585050">
    <property type="component" value="Unassembled WGS sequence"/>
</dbReference>
<comment type="caution">
    <text evidence="3">The sequence shown here is derived from an EMBL/GenBank/DDBJ whole genome shotgun (WGS) entry which is preliminary data.</text>
</comment>
<proteinExistence type="inferred from homology"/>
<dbReference type="InterPro" id="IPR051807">
    <property type="entry name" value="Sec-metab_biosynth-assoc"/>
</dbReference>
<reference evidence="3 4" key="1">
    <citation type="submission" date="2020-04" db="EMBL/GenBank/DDBJ databases">
        <title>Flammeovirga sp. SR4, a novel species isolated from seawater.</title>
        <authorList>
            <person name="Wang X."/>
        </authorList>
    </citation>
    <scope>NUCLEOTIDE SEQUENCE [LARGE SCALE GENOMIC DNA]</scope>
    <source>
        <strain evidence="3 4">SR4</strain>
    </source>
</reference>
<comment type="similarity">
    <text evidence="1">Belongs to the YciI family.</text>
</comment>
<dbReference type="InterPro" id="IPR005545">
    <property type="entry name" value="YCII"/>
</dbReference>
<evidence type="ECO:0000259" key="2">
    <source>
        <dbReference type="Pfam" id="PF03795"/>
    </source>
</evidence>
<evidence type="ECO:0000313" key="3">
    <source>
        <dbReference type="EMBL" id="NLR91791.1"/>
    </source>
</evidence>